<evidence type="ECO:0000256" key="2">
    <source>
        <dbReference type="ARBA" id="ARBA00022741"/>
    </source>
</evidence>
<dbReference type="GO" id="GO:0016887">
    <property type="term" value="F:ATP hydrolysis activity"/>
    <property type="evidence" value="ECO:0007669"/>
    <property type="project" value="InterPro"/>
</dbReference>
<feature type="domain" description="ABC transporter" evidence="4">
    <location>
        <begin position="3"/>
        <end position="235"/>
    </location>
</feature>
<keyword evidence="1" id="KW-0813">Transport</keyword>
<evidence type="ECO:0000313" key="6">
    <source>
        <dbReference type="Proteomes" id="UP000589520"/>
    </source>
</evidence>
<keyword evidence="6" id="KW-1185">Reference proteome</keyword>
<evidence type="ECO:0000256" key="3">
    <source>
        <dbReference type="ARBA" id="ARBA00022840"/>
    </source>
</evidence>
<dbReference type="InterPro" id="IPR003439">
    <property type="entry name" value="ABC_transporter-like_ATP-bd"/>
</dbReference>
<proteinExistence type="predicted"/>
<dbReference type="Proteomes" id="UP000589520">
    <property type="component" value="Unassembled WGS sequence"/>
</dbReference>
<organism evidence="5 6">
    <name type="scientific">Granulicella arctica</name>
    <dbReference type="NCBI Taxonomy" id="940613"/>
    <lineage>
        <taxon>Bacteria</taxon>
        <taxon>Pseudomonadati</taxon>
        <taxon>Acidobacteriota</taxon>
        <taxon>Terriglobia</taxon>
        <taxon>Terriglobales</taxon>
        <taxon>Acidobacteriaceae</taxon>
        <taxon>Granulicella</taxon>
    </lineage>
</organism>
<dbReference type="InterPro" id="IPR050093">
    <property type="entry name" value="ABC_SmlMolc_Importer"/>
</dbReference>
<dbReference type="PROSITE" id="PS50893">
    <property type="entry name" value="ABC_TRANSPORTER_2"/>
    <property type="match status" value="1"/>
</dbReference>
<dbReference type="InterPro" id="IPR017871">
    <property type="entry name" value="ABC_transporter-like_CS"/>
</dbReference>
<dbReference type="PANTHER" id="PTHR42781:SF4">
    <property type="entry name" value="SPERMIDINE_PUTRESCINE IMPORT ATP-BINDING PROTEIN POTA"/>
    <property type="match status" value="1"/>
</dbReference>
<accession>A0A7Y9TLB8</accession>
<keyword evidence="2" id="KW-0547">Nucleotide-binding</keyword>
<dbReference type="PANTHER" id="PTHR42781">
    <property type="entry name" value="SPERMIDINE/PUTRESCINE IMPORT ATP-BINDING PROTEIN POTA"/>
    <property type="match status" value="1"/>
</dbReference>
<dbReference type="SUPFAM" id="SSF52540">
    <property type="entry name" value="P-loop containing nucleoside triphosphate hydrolases"/>
    <property type="match status" value="1"/>
</dbReference>
<dbReference type="Gene3D" id="3.40.50.300">
    <property type="entry name" value="P-loop containing nucleotide triphosphate hydrolases"/>
    <property type="match status" value="1"/>
</dbReference>
<dbReference type="InterPro" id="IPR027417">
    <property type="entry name" value="P-loop_NTPase"/>
</dbReference>
<name>A0A7Y9TLB8_9BACT</name>
<protein>
    <submittedName>
        <fullName evidence="5">Molybdate transport system ATP-binding protein</fullName>
    </submittedName>
</protein>
<reference evidence="5 6" key="1">
    <citation type="submission" date="2020-07" db="EMBL/GenBank/DDBJ databases">
        <title>Genomic Encyclopedia of Type Strains, Phase IV (KMG-V): Genome sequencing to study the core and pangenomes of soil and plant-associated prokaryotes.</title>
        <authorList>
            <person name="Whitman W."/>
        </authorList>
    </citation>
    <scope>NUCLEOTIDE SEQUENCE [LARGE SCALE GENOMIC DNA]</scope>
    <source>
        <strain evidence="5 6">X4EP2</strain>
    </source>
</reference>
<evidence type="ECO:0000256" key="1">
    <source>
        <dbReference type="ARBA" id="ARBA00022448"/>
    </source>
</evidence>
<keyword evidence="3 5" id="KW-0067">ATP-binding</keyword>
<dbReference type="Pfam" id="PF00005">
    <property type="entry name" value="ABC_tran"/>
    <property type="match status" value="1"/>
</dbReference>
<dbReference type="InterPro" id="IPR003593">
    <property type="entry name" value="AAA+_ATPase"/>
</dbReference>
<gene>
    <name evidence="5" type="ORF">HDF17_002282</name>
</gene>
<dbReference type="SMART" id="SM00382">
    <property type="entry name" value="AAA"/>
    <property type="match status" value="1"/>
</dbReference>
<sequence>MQIELKHHQGPLTLDAIFTLTQPWTVLFGPSGSGKTTILRAIQGFVRPDHGKLTLASTPILNTATRLFVPPYQRPVRSAGQSPRLFPNMTVAENIRYGVPIATLASTPALLDEILHLFRLEPLATKQPQALSGGEKQRVSVARATASAVATPNALLLLDEPFTGLDYTLRDTLATDLQSWLAQRRTPVLSVTHDIGEAFLLQAEVLRLEAGRITHQGPTNQVLAPERTRLLTRLHS</sequence>
<evidence type="ECO:0000313" key="5">
    <source>
        <dbReference type="EMBL" id="NYF79962.1"/>
    </source>
</evidence>
<dbReference type="AlphaFoldDB" id="A0A7Y9TLB8"/>
<dbReference type="RefSeq" id="WP_246301851.1">
    <property type="nucleotide sequence ID" value="NZ_JACCCW010000002.1"/>
</dbReference>
<comment type="caution">
    <text evidence="5">The sequence shown here is derived from an EMBL/GenBank/DDBJ whole genome shotgun (WGS) entry which is preliminary data.</text>
</comment>
<dbReference type="GO" id="GO:0005524">
    <property type="term" value="F:ATP binding"/>
    <property type="evidence" value="ECO:0007669"/>
    <property type="project" value="UniProtKB-KW"/>
</dbReference>
<evidence type="ECO:0000259" key="4">
    <source>
        <dbReference type="PROSITE" id="PS50893"/>
    </source>
</evidence>
<dbReference type="PROSITE" id="PS00211">
    <property type="entry name" value="ABC_TRANSPORTER_1"/>
    <property type="match status" value="1"/>
</dbReference>
<dbReference type="EMBL" id="JACCCW010000002">
    <property type="protein sequence ID" value="NYF79962.1"/>
    <property type="molecule type" value="Genomic_DNA"/>
</dbReference>